<evidence type="ECO:0000256" key="1">
    <source>
        <dbReference type="SAM" id="Phobius"/>
    </source>
</evidence>
<dbReference type="Proteomes" id="UP000186904">
    <property type="component" value="Unassembled WGS sequence"/>
</dbReference>
<keyword evidence="4" id="KW-1185">Reference proteome</keyword>
<organism evidence="2 5">
    <name type="scientific">Halopseudomonas bauzanensis</name>
    <dbReference type="NCBI Taxonomy" id="653930"/>
    <lineage>
        <taxon>Bacteria</taxon>
        <taxon>Pseudomonadati</taxon>
        <taxon>Pseudomonadota</taxon>
        <taxon>Gammaproteobacteria</taxon>
        <taxon>Pseudomonadales</taxon>
        <taxon>Pseudomonadaceae</taxon>
        <taxon>Halopseudomonas</taxon>
    </lineage>
</organism>
<name>A0A1H9R480_9GAMM</name>
<dbReference type="Proteomes" id="UP000186599">
    <property type="component" value="Unassembled WGS sequence"/>
</dbReference>
<evidence type="ECO:0000313" key="4">
    <source>
        <dbReference type="Proteomes" id="UP000186599"/>
    </source>
</evidence>
<dbReference type="InterPro" id="IPR021733">
    <property type="entry name" value="DUF3304"/>
</dbReference>
<evidence type="ECO:0008006" key="6">
    <source>
        <dbReference type="Google" id="ProtNLM"/>
    </source>
</evidence>
<evidence type="ECO:0000313" key="3">
    <source>
        <dbReference type="EMBL" id="SFL60979.1"/>
    </source>
</evidence>
<evidence type="ECO:0000313" key="5">
    <source>
        <dbReference type="Proteomes" id="UP000186904"/>
    </source>
</evidence>
<protein>
    <recommendedName>
        <fullName evidence="6">DUF3304 domain-containing protein</fullName>
    </recommendedName>
</protein>
<accession>A0A1H9R480</accession>
<dbReference type="EMBL" id="FOUA01000001">
    <property type="protein sequence ID" value="SFL60979.1"/>
    <property type="molecule type" value="Genomic_DNA"/>
</dbReference>
<sequence length="162" mass="18744">MNVLRKKWRNLSSPVRWTLITLFYLALIGGYLLWQYQRPGGAMLYSHNHTDRPIFSYWVNDIWGGNAFANGGGGVVCCSRIEGDTLKVVWIVSLTKTQKTQGLQEERHEMDIPNPPRLRQDDTLHVHFLPNNQVRLAWNRSASSPLKQELDTLYPRKPDDQL</sequence>
<dbReference type="OrthoDB" id="6057435at2"/>
<keyword evidence="1" id="KW-0472">Membrane</keyword>
<dbReference type="STRING" id="653930.SAMN05216589_1276"/>
<dbReference type="AlphaFoldDB" id="A0A1H9R480"/>
<proteinExistence type="predicted"/>
<gene>
    <name evidence="3" type="ORF">SAMN04487855_0351</name>
    <name evidence="2" type="ORF">SAMN05216589_1276</name>
</gene>
<evidence type="ECO:0000313" key="2">
    <source>
        <dbReference type="EMBL" id="SER67651.1"/>
    </source>
</evidence>
<reference evidence="4 5" key="1">
    <citation type="submission" date="2016-10" db="EMBL/GenBank/DDBJ databases">
        <authorList>
            <person name="de Groot N.N."/>
        </authorList>
    </citation>
    <scope>NUCLEOTIDE SEQUENCE [LARGE SCALE GENOMIC DNA]</scope>
    <source>
        <strain evidence="3 4">CGMCC 1.9095</strain>
        <strain evidence="2 5">DSM 22558</strain>
    </source>
</reference>
<keyword evidence="1" id="KW-1133">Transmembrane helix</keyword>
<dbReference type="Pfam" id="PF11745">
    <property type="entry name" value="DUF3304"/>
    <property type="match status" value="1"/>
</dbReference>
<dbReference type="EMBL" id="FOGN01000001">
    <property type="protein sequence ID" value="SER67651.1"/>
    <property type="molecule type" value="Genomic_DNA"/>
</dbReference>
<keyword evidence="1" id="KW-0812">Transmembrane</keyword>
<dbReference type="RefSeq" id="WP_074778434.1">
    <property type="nucleotide sequence ID" value="NZ_FOGN01000001.1"/>
</dbReference>
<feature type="transmembrane region" description="Helical" evidence="1">
    <location>
        <begin position="15"/>
        <end position="34"/>
    </location>
</feature>